<name>A0A8S5LQ79_9CAUD</name>
<evidence type="ECO:0000313" key="2">
    <source>
        <dbReference type="EMBL" id="DAD72040.1"/>
    </source>
</evidence>
<dbReference type="InterPro" id="IPR046258">
    <property type="entry name" value="DUF6291"/>
</dbReference>
<dbReference type="Pfam" id="PF19808">
    <property type="entry name" value="DUF6291"/>
    <property type="match status" value="1"/>
</dbReference>
<protein>
    <recommendedName>
        <fullName evidence="1">DUF6291 domain-containing protein</fullName>
    </recommendedName>
</protein>
<dbReference type="EMBL" id="BK015893">
    <property type="protein sequence ID" value="DAD72040.1"/>
    <property type="molecule type" value="Genomic_DNA"/>
</dbReference>
<sequence>MEQTLQRGLNMEQEHKPRTSMVLLLEHVHAMDELTDEEFGAFIRNYAQYVETGLEPAYDNDRAMRMLWKVVKAFDDMNTQKRQERIEKNRRSANKRWNDEKCKCIQTHTNDANAYTGMQNMQMNANDALSVSDSVSESDKKEKCEKKNTNEVKRFKAPTIEQAKAYFAEKGYTELEAERFVDHFTANGWKVGKSPMKDWKAAARNWMRNVKDWNGGYQQTMAELPDEGDFLR</sequence>
<evidence type="ECO:0000259" key="1">
    <source>
        <dbReference type="Pfam" id="PF19808"/>
    </source>
</evidence>
<reference evidence="2" key="1">
    <citation type="journal article" date="2021" name="Proc. Natl. Acad. Sci. U.S.A.">
        <title>A Catalog of Tens of Thousands of Viruses from Human Metagenomes Reveals Hidden Associations with Chronic Diseases.</title>
        <authorList>
            <person name="Tisza M.J."/>
            <person name="Buck C.B."/>
        </authorList>
    </citation>
    <scope>NUCLEOTIDE SEQUENCE</scope>
    <source>
        <strain evidence="2">CtVFv13</strain>
    </source>
</reference>
<feature type="domain" description="DUF6291" evidence="1">
    <location>
        <begin position="21"/>
        <end position="98"/>
    </location>
</feature>
<accession>A0A8S5LQ79</accession>
<organism evidence="2">
    <name type="scientific">Siphoviridae sp. ctVFv13</name>
    <dbReference type="NCBI Taxonomy" id="2827576"/>
    <lineage>
        <taxon>Viruses</taxon>
        <taxon>Duplodnaviria</taxon>
        <taxon>Heunggongvirae</taxon>
        <taxon>Uroviricota</taxon>
        <taxon>Caudoviricetes</taxon>
    </lineage>
</organism>
<proteinExistence type="predicted"/>